<dbReference type="Gene3D" id="4.10.430.10">
    <property type="entry name" value="Histone-like protein H-NS, C-terminal domain"/>
    <property type="match status" value="1"/>
</dbReference>
<dbReference type="Proteomes" id="UP000244197">
    <property type="component" value="Unassembled WGS sequence"/>
</dbReference>
<sequence length="165" mass="18803">MNLAELLQNPDLLKEQLANLGDEERQQATALLQSAVQDAEIEAKKKKEEAHKELVKKELDATVERIELSGVTFAELVNEATAQRLYSNKGVTKASRPIRTGERSNAITRPQYRIVIDEEEFIWTGKGRSPKVFAEAKEHGQLDQYRMTEEEVEAYMFAHPEKYGL</sequence>
<dbReference type="InterPro" id="IPR037150">
    <property type="entry name" value="H-NS_C_dom_sf"/>
</dbReference>
<keyword evidence="2" id="KW-0238">DNA-binding</keyword>
<dbReference type="AlphaFoldDB" id="A0A2T5EJY1"/>
<gene>
    <name evidence="2" type="ORF">CWO07_23990</name>
</gene>
<protein>
    <submittedName>
        <fullName evidence="2">DNA-binding protein</fullName>
    </submittedName>
</protein>
<comment type="caution">
    <text evidence="2">The sequence shown here is derived from an EMBL/GenBank/DDBJ whole genome shotgun (WGS) entry which is preliminary data.</text>
</comment>
<evidence type="ECO:0000256" key="1">
    <source>
        <dbReference type="SAM" id="Coils"/>
    </source>
</evidence>
<dbReference type="EMBL" id="PIFK01000084">
    <property type="protein sequence ID" value="PTP20654.1"/>
    <property type="molecule type" value="Genomic_DNA"/>
</dbReference>
<proteinExistence type="predicted"/>
<feature type="coiled-coil region" evidence="1">
    <location>
        <begin position="29"/>
        <end position="56"/>
    </location>
</feature>
<organism evidence="2 3">
    <name type="scientific">Vibrio splendidus</name>
    <dbReference type="NCBI Taxonomy" id="29497"/>
    <lineage>
        <taxon>Bacteria</taxon>
        <taxon>Pseudomonadati</taxon>
        <taxon>Pseudomonadota</taxon>
        <taxon>Gammaproteobacteria</taxon>
        <taxon>Vibrionales</taxon>
        <taxon>Vibrionaceae</taxon>
        <taxon>Vibrio</taxon>
    </lineage>
</organism>
<evidence type="ECO:0000313" key="3">
    <source>
        <dbReference type="Proteomes" id="UP000244197"/>
    </source>
</evidence>
<dbReference type="RefSeq" id="WP_108188353.1">
    <property type="nucleotide sequence ID" value="NZ_PIFK01000084.1"/>
</dbReference>
<evidence type="ECO:0000313" key="2">
    <source>
        <dbReference type="EMBL" id="PTP20654.1"/>
    </source>
</evidence>
<name>A0A2T5EJY1_VIBSP</name>
<keyword evidence="1" id="KW-0175">Coiled coil</keyword>
<accession>A0A2T5EJY1</accession>
<reference evidence="2 3" key="1">
    <citation type="submission" date="2017-11" db="EMBL/GenBank/DDBJ databases">
        <title>Population delineation of vibrios coincides with oyster pathogenicity.</title>
        <authorList>
            <person name="Bruto M."/>
            <person name="Labreuche Y."/>
            <person name="James A."/>
            <person name="Piel D."/>
            <person name="Chenivesse S."/>
            <person name="Petton B."/>
            <person name="Polz M.F."/>
            <person name="Le Roux F."/>
        </authorList>
    </citation>
    <scope>NUCLEOTIDE SEQUENCE [LARGE SCALE GENOMIC DNA]</scope>
    <source>
        <strain evidence="2 3">FF_144</strain>
    </source>
</reference>
<dbReference type="GO" id="GO:0003677">
    <property type="term" value="F:DNA binding"/>
    <property type="evidence" value="ECO:0007669"/>
    <property type="project" value="UniProtKB-KW"/>
</dbReference>